<accession>A0ABS7CC55</accession>
<reference evidence="1 2" key="1">
    <citation type="submission" date="2021-07" db="EMBL/GenBank/DDBJ databases">
        <title>Paenibacillus radiodurans sp. nov., isolated from the southeastern edge of Tengger Desert.</title>
        <authorList>
            <person name="Zhang G."/>
        </authorList>
    </citation>
    <scope>NUCLEOTIDE SEQUENCE [LARGE SCALE GENOMIC DNA]</scope>
    <source>
        <strain evidence="1 2">CCM 7311</strain>
    </source>
</reference>
<keyword evidence="2" id="KW-1185">Reference proteome</keyword>
<name>A0ABS7CC55_9BACL</name>
<sequence>MAEPLKDMYHEQFLRQFGEKVHAVYKAFNTEAFVAAVMEDGWYDLKLKERIRRISTVLGTYLPPRYEDALDVLYAIDAACVGFPYLFFTDIVEVYGQSEEHWGLSMDALERFTSKSS</sequence>
<comment type="caution">
    <text evidence="1">The sequence shown here is derived from an EMBL/GenBank/DDBJ whole genome shotgun (WGS) entry which is preliminary data.</text>
</comment>
<dbReference type="EMBL" id="JAHZIK010001207">
    <property type="protein sequence ID" value="MBW7458466.1"/>
    <property type="molecule type" value="Genomic_DNA"/>
</dbReference>
<gene>
    <name evidence="1" type="ORF">K0U00_30940</name>
</gene>
<protein>
    <submittedName>
        <fullName evidence="1">Uncharacterized protein</fullName>
    </submittedName>
</protein>
<dbReference type="Proteomes" id="UP001519887">
    <property type="component" value="Unassembled WGS sequence"/>
</dbReference>
<evidence type="ECO:0000313" key="1">
    <source>
        <dbReference type="EMBL" id="MBW7458466.1"/>
    </source>
</evidence>
<feature type="non-terminal residue" evidence="1">
    <location>
        <position position="117"/>
    </location>
</feature>
<evidence type="ECO:0000313" key="2">
    <source>
        <dbReference type="Proteomes" id="UP001519887"/>
    </source>
</evidence>
<organism evidence="1 2">
    <name type="scientific">Paenibacillus sepulcri</name>
    <dbReference type="NCBI Taxonomy" id="359917"/>
    <lineage>
        <taxon>Bacteria</taxon>
        <taxon>Bacillati</taxon>
        <taxon>Bacillota</taxon>
        <taxon>Bacilli</taxon>
        <taxon>Bacillales</taxon>
        <taxon>Paenibacillaceae</taxon>
        <taxon>Paenibacillus</taxon>
    </lineage>
</organism>
<proteinExistence type="predicted"/>